<reference evidence="2 3" key="1">
    <citation type="submission" date="2018-03" db="EMBL/GenBank/DDBJ databases">
        <title>Genomic Encyclopedia of Archaeal and Bacterial Type Strains, Phase II (KMG-II): from individual species to whole genera.</title>
        <authorList>
            <person name="Goeker M."/>
        </authorList>
    </citation>
    <scope>NUCLEOTIDE SEQUENCE [LARGE SCALE GENOMIC DNA]</scope>
    <source>
        <strain evidence="2 3">DSM 19711</strain>
    </source>
</reference>
<feature type="transmembrane region" description="Helical" evidence="1">
    <location>
        <begin position="106"/>
        <end position="127"/>
    </location>
</feature>
<comment type="caution">
    <text evidence="2">The sequence shown here is derived from an EMBL/GenBank/DDBJ whole genome shotgun (WGS) entry which is preliminary data.</text>
</comment>
<sequence>MRRTLLGLLTLLGAYVGIWSAFFPLSFYRSFPGPFGSWISMDGPFNEHLVRDVGTFNLGLAAASAVAARHPGPAPARVVAVAWIVYSVPHLAYHLRHLGHLSTVDAVAQVVSLSSTLVLALPLLLPARQDRGEIVAR</sequence>
<keyword evidence="3" id="KW-1185">Reference proteome</keyword>
<dbReference type="OrthoDB" id="74134at2"/>
<organism evidence="2 3">
    <name type="scientific">Kineococcus rhizosphaerae</name>
    <dbReference type="NCBI Taxonomy" id="559628"/>
    <lineage>
        <taxon>Bacteria</taxon>
        <taxon>Bacillati</taxon>
        <taxon>Actinomycetota</taxon>
        <taxon>Actinomycetes</taxon>
        <taxon>Kineosporiales</taxon>
        <taxon>Kineosporiaceae</taxon>
        <taxon>Kineococcus</taxon>
    </lineage>
</organism>
<evidence type="ECO:0008006" key="4">
    <source>
        <dbReference type="Google" id="ProtNLM"/>
    </source>
</evidence>
<keyword evidence="1" id="KW-1133">Transmembrane helix</keyword>
<evidence type="ECO:0000313" key="2">
    <source>
        <dbReference type="EMBL" id="PRY10528.1"/>
    </source>
</evidence>
<dbReference type="AlphaFoldDB" id="A0A2T0QXB6"/>
<gene>
    <name evidence="2" type="ORF">CLV37_11681</name>
</gene>
<evidence type="ECO:0000313" key="3">
    <source>
        <dbReference type="Proteomes" id="UP000238083"/>
    </source>
</evidence>
<name>A0A2T0QXB6_9ACTN</name>
<keyword evidence="1" id="KW-0812">Transmembrane</keyword>
<dbReference type="EMBL" id="PVZF01000016">
    <property type="protein sequence ID" value="PRY10528.1"/>
    <property type="molecule type" value="Genomic_DNA"/>
</dbReference>
<dbReference type="Proteomes" id="UP000238083">
    <property type="component" value="Unassembled WGS sequence"/>
</dbReference>
<proteinExistence type="predicted"/>
<keyword evidence="1" id="KW-0472">Membrane</keyword>
<dbReference type="RefSeq" id="WP_106215263.1">
    <property type="nucleotide sequence ID" value="NZ_PVZF01000016.1"/>
</dbReference>
<evidence type="ECO:0000256" key="1">
    <source>
        <dbReference type="SAM" id="Phobius"/>
    </source>
</evidence>
<accession>A0A2T0QXB6</accession>
<protein>
    <recommendedName>
        <fullName evidence="4">DUF4345 domain-containing protein</fullName>
    </recommendedName>
</protein>